<keyword evidence="2" id="KW-0472">Membrane</keyword>
<protein>
    <submittedName>
        <fullName evidence="3">Uncharacterized protein</fullName>
    </submittedName>
</protein>
<evidence type="ECO:0000313" key="3">
    <source>
        <dbReference type="EMBL" id="AOS61117.1"/>
    </source>
</evidence>
<feature type="region of interest" description="Disordered" evidence="1">
    <location>
        <begin position="60"/>
        <end position="81"/>
    </location>
</feature>
<name>A0AAC9HKP0_9PSEU</name>
<dbReference type="AlphaFoldDB" id="A0AAC9HKP0"/>
<dbReference type="Proteomes" id="UP000095210">
    <property type="component" value="Chromosome"/>
</dbReference>
<evidence type="ECO:0000256" key="1">
    <source>
        <dbReference type="SAM" id="MobiDB-lite"/>
    </source>
</evidence>
<evidence type="ECO:0000256" key="2">
    <source>
        <dbReference type="SAM" id="Phobius"/>
    </source>
</evidence>
<keyword evidence="4" id="KW-1185">Reference proteome</keyword>
<feature type="transmembrane region" description="Helical" evidence="2">
    <location>
        <begin position="33"/>
        <end position="56"/>
    </location>
</feature>
<keyword evidence="2" id="KW-0812">Transmembrane</keyword>
<sequence length="179" mass="19723">MVLLLYLIEGLTIPADGSILNQETESRCFVNNPMGVLALMGFTCVVTGVWATWVGYRPQQRSRPRRRRSRSSSRTRLGDVSRHVLPRSRNRAQERLRRVTGCLTVSELRERCNELPPPIAIPALPKSTTALVPRERGPYAGKAEAPDPAVRSAFPRPPIVSVQAGYRTVLSGVLIPAAA</sequence>
<keyword evidence="2" id="KW-1133">Transmembrane helix</keyword>
<dbReference type="KEGG" id="ahm:TL08_01380"/>
<evidence type="ECO:0000313" key="4">
    <source>
        <dbReference type="Proteomes" id="UP000095210"/>
    </source>
</evidence>
<organism evidence="3 4">
    <name type="scientific">Actinoalloteichus hymeniacidonis</name>
    <dbReference type="NCBI Taxonomy" id="340345"/>
    <lineage>
        <taxon>Bacteria</taxon>
        <taxon>Bacillati</taxon>
        <taxon>Actinomycetota</taxon>
        <taxon>Actinomycetes</taxon>
        <taxon>Pseudonocardiales</taxon>
        <taxon>Pseudonocardiaceae</taxon>
        <taxon>Actinoalloteichus</taxon>
    </lineage>
</organism>
<proteinExistence type="predicted"/>
<feature type="compositionally biased region" description="Basic residues" evidence="1">
    <location>
        <begin position="60"/>
        <end position="73"/>
    </location>
</feature>
<accession>A0AAC9HKP0</accession>
<reference evidence="4" key="1">
    <citation type="submission" date="2016-03" db="EMBL/GenBank/DDBJ databases">
        <title>Complete genome sequence of the type strain Actinoalloteichus hymeniacidonis DSM 45092.</title>
        <authorList>
            <person name="Schaffert L."/>
            <person name="Albersmeier A."/>
            <person name="Winkler A."/>
            <person name="Kalinowski J."/>
            <person name="Zotchev S."/>
            <person name="Ruckert C."/>
        </authorList>
    </citation>
    <scope>NUCLEOTIDE SEQUENCE [LARGE SCALE GENOMIC DNA]</scope>
    <source>
        <strain evidence="4">HPA177(T) (DSM 45092(T))</strain>
    </source>
</reference>
<gene>
    <name evidence="3" type="ORF">TL08_01380</name>
</gene>
<dbReference type="EMBL" id="CP014859">
    <property type="protein sequence ID" value="AOS61117.1"/>
    <property type="molecule type" value="Genomic_DNA"/>
</dbReference>